<evidence type="ECO:0000256" key="6">
    <source>
        <dbReference type="ARBA" id="ARBA00023136"/>
    </source>
</evidence>
<evidence type="ECO:0000256" key="1">
    <source>
        <dbReference type="ARBA" id="ARBA00004651"/>
    </source>
</evidence>
<evidence type="ECO:0000256" key="2">
    <source>
        <dbReference type="ARBA" id="ARBA00022475"/>
    </source>
</evidence>
<feature type="domain" description="G-protein coupled receptors family 1 profile" evidence="11">
    <location>
        <begin position="72"/>
        <end position="461"/>
    </location>
</feature>
<sequence length="484" mass="55389">MWTVPSSAYTEWTQKVPAMNTSNISDAITTIASTTHATTPDRLTPNGTPHSTVALVFICISALLSQILTIGGNILVMLSFRVERRLQKPSNYFLLSLAAADLIIGMFSMPIYTLYLIMGSWPFGTFVCDLWLSIDYSCSEVSVLNLIMISVDRLWSVRSPAKYRNKMNLRRAVIMIIPTWILPILLYFTSVLGWPYFHIGELRPSDECYVPFLVNSPLFMALSTVVVYWVPLTILFLMYAYIFRIIRNLSRKKVKSGHRNAPDESIRGRAMRSRVSHDHLYPERTLEPTMMESEALGVGITTDGTTTSTTVSALSAEANRVNEVKRKTPPRREMESYDRDDPSDETSSSERRRDNEQQQPLRHQYQPNSNGKKRSSIITFRSSGRKYEVKRRSVKGERQSRSERKATRTLTFILGAFFITWSPYSTVVMIKGYCPDCVPDALYHFSYYLCYINSTVNPLCYAFANELFRATFYKILTCKAFGRR</sequence>
<evidence type="ECO:0000313" key="13">
    <source>
        <dbReference type="RefSeq" id="XP_022088587.1"/>
    </source>
</evidence>
<keyword evidence="8" id="KW-0807">Transducer</keyword>
<feature type="transmembrane region" description="Helical" evidence="10">
    <location>
        <begin position="217"/>
        <end position="243"/>
    </location>
</feature>
<protein>
    <submittedName>
        <fullName evidence="13">Muscarinic acetylcholine receptor M3-like isoform X1</fullName>
    </submittedName>
</protein>
<dbReference type="Pfam" id="PF00001">
    <property type="entry name" value="7tm_1"/>
    <property type="match status" value="1"/>
</dbReference>
<dbReference type="SUPFAM" id="SSF81321">
    <property type="entry name" value="Family A G protein-coupled receptor-like"/>
    <property type="match status" value="1"/>
</dbReference>
<dbReference type="PANTHER" id="PTHR24247">
    <property type="entry name" value="5-HYDROXYTRYPTAMINE RECEPTOR"/>
    <property type="match status" value="1"/>
</dbReference>
<keyword evidence="3 10" id="KW-0812">Transmembrane</keyword>
<feature type="compositionally biased region" description="Basic and acidic residues" evidence="9">
    <location>
        <begin position="320"/>
        <end position="340"/>
    </location>
</feature>
<dbReference type="AlphaFoldDB" id="A0A8B7Y7Q3"/>
<feature type="transmembrane region" description="Helical" evidence="10">
    <location>
        <begin position="130"/>
        <end position="151"/>
    </location>
</feature>
<dbReference type="GO" id="GO:0030425">
    <property type="term" value="C:dendrite"/>
    <property type="evidence" value="ECO:0007669"/>
    <property type="project" value="TreeGrafter"/>
</dbReference>
<reference evidence="13" key="1">
    <citation type="submission" date="2025-08" db="UniProtKB">
        <authorList>
            <consortium name="RefSeq"/>
        </authorList>
    </citation>
    <scope>IDENTIFICATION</scope>
</reference>
<dbReference type="GeneID" id="110978147"/>
<evidence type="ECO:0000256" key="7">
    <source>
        <dbReference type="ARBA" id="ARBA00023170"/>
    </source>
</evidence>
<dbReference type="GO" id="GO:0005886">
    <property type="term" value="C:plasma membrane"/>
    <property type="evidence" value="ECO:0007669"/>
    <property type="project" value="UniProtKB-SubCell"/>
</dbReference>
<feature type="transmembrane region" description="Helical" evidence="10">
    <location>
        <begin position="445"/>
        <end position="464"/>
    </location>
</feature>
<feature type="transmembrane region" description="Helical" evidence="10">
    <location>
        <begin position="410"/>
        <end position="433"/>
    </location>
</feature>
<accession>A0A8B7Y7Q3</accession>
<dbReference type="OMA" id="YNIMALA"/>
<dbReference type="KEGG" id="aplc:110978147"/>
<dbReference type="SMART" id="SM01381">
    <property type="entry name" value="7TM_GPCR_Srsx"/>
    <property type="match status" value="1"/>
</dbReference>
<dbReference type="InterPro" id="IPR000276">
    <property type="entry name" value="GPCR_Rhodpsn"/>
</dbReference>
<evidence type="ECO:0000256" key="9">
    <source>
        <dbReference type="SAM" id="MobiDB-lite"/>
    </source>
</evidence>
<evidence type="ECO:0000256" key="5">
    <source>
        <dbReference type="ARBA" id="ARBA00023040"/>
    </source>
</evidence>
<dbReference type="Proteomes" id="UP000694845">
    <property type="component" value="Unplaced"/>
</dbReference>
<dbReference type="CDD" id="cd15049">
    <property type="entry name" value="7tmA_mAChR"/>
    <property type="match status" value="1"/>
</dbReference>
<feature type="region of interest" description="Disordered" evidence="9">
    <location>
        <begin position="311"/>
        <end position="377"/>
    </location>
</feature>
<dbReference type="RefSeq" id="XP_022088587.1">
    <property type="nucleotide sequence ID" value="XM_022232895.1"/>
</dbReference>
<feature type="transmembrane region" description="Helical" evidence="10">
    <location>
        <begin position="92"/>
        <end position="118"/>
    </location>
</feature>
<feature type="transmembrane region" description="Helical" evidence="10">
    <location>
        <begin position="172"/>
        <end position="197"/>
    </location>
</feature>
<dbReference type="InterPro" id="IPR017452">
    <property type="entry name" value="GPCR_Rhodpsn_7TM"/>
</dbReference>
<dbReference type="InterPro" id="IPR000995">
    <property type="entry name" value="Musac_Ach_rcpt"/>
</dbReference>
<dbReference type="GO" id="GO:0016907">
    <property type="term" value="F:G protein-coupled acetylcholine receptor activity"/>
    <property type="evidence" value="ECO:0007669"/>
    <property type="project" value="InterPro"/>
</dbReference>
<comment type="subcellular location">
    <subcellularLocation>
        <location evidence="1">Cell membrane</location>
        <topology evidence="1">Multi-pass membrane protein</topology>
    </subcellularLocation>
</comment>
<keyword evidence="2" id="KW-1003">Cell membrane</keyword>
<dbReference type="GO" id="GO:0004993">
    <property type="term" value="F:G protein-coupled serotonin receptor activity"/>
    <property type="evidence" value="ECO:0007669"/>
    <property type="project" value="TreeGrafter"/>
</dbReference>
<proteinExistence type="predicted"/>
<evidence type="ECO:0000259" key="11">
    <source>
        <dbReference type="PROSITE" id="PS50262"/>
    </source>
</evidence>
<dbReference type="OrthoDB" id="10071887at2759"/>
<dbReference type="PANTHER" id="PTHR24247:SF265">
    <property type="entry name" value="MUSCARINIC ACETYLCHOLINE RECEPTOR DM1"/>
    <property type="match status" value="1"/>
</dbReference>
<evidence type="ECO:0000256" key="8">
    <source>
        <dbReference type="ARBA" id="ARBA00023224"/>
    </source>
</evidence>
<organism evidence="12 13">
    <name type="scientific">Acanthaster planci</name>
    <name type="common">Crown-of-thorns starfish</name>
    <dbReference type="NCBI Taxonomy" id="133434"/>
    <lineage>
        <taxon>Eukaryota</taxon>
        <taxon>Metazoa</taxon>
        <taxon>Echinodermata</taxon>
        <taxon>Eleutherozoa</taxon>
        <taxon>Asterozoa</taxon>
        <taxon>Asteroidea</taxon>
        <taxon>Valvatacea</taxon>
        <taxon>Valvatida</taxon>
        <taxon>Acanthasteridae</taxon>
        <taxon>Acanthaster</taxon>
    </lineage>
</organism>
<dbReference type="PRINTS" id="PR00243">
    <property type="entry name" value="MUSCARINICR"/>
</dbReference>
<evidence type="ECO:0000313" key="12">
    <source>
        <dbReference type="Proteomes" id="UP000694845"/>
    </source>
</evidence>
<name>A0A8B7Y7Q3_ACAPL</name>
<evidence type="ECO:0000256" key="10">
    <source>
        <dbReference type="SAM" id="Phobius"/>
    </source>
</evidence>
<dbReference type="GO" id="GO:0007187">
    <property type="term" value="P:G protein-coupled receptor signaling pathway, coupled to cyclic nucleotide second messenger"/>
    <property type="evidence" value="ECO:0007669"/>
    <property type="project" value="TreeGrafter"/>
</dbReference>
<feature type="compositionally biased region" description="Polar residues" evidence="9">
    <location>
        <begin position="357"/>
        <end position="377"/>
    </location>
</feature>
<dbReference type="PRINTS" id="PR00237">
    <property type="entry name" value="GPCRRHODOPSN"/>
</dbReference>
<keyword evidence="7" id="KW-0675">Receptor</keyword>
<feature type="transmembrane region" description="Helical" evidence="10">
    <location>
        <begin position="53"/>
        <end position="80"/>
    </location>
</feature>
<evidence type="ECO:0000256" key="4">
    <source>
        <dbReference type="ARBA" id="ARBA00022989"/>
    </source>
</evidence>
<dbReference type="GO" id="GO:0045202">
    <property type="term" value="C:synapse"/>
    <property type="evidence" value="ECO:0007669"/>
    <property type="project" value="TreeGrafter"/>
</dbReference>
<dbReference type="PROSITE" id="PS50262">
    <property type="entry name" value="G_PROTEIN_RECEP_F1_2"/>
    <property type="match status" value="1"/>
</dbReference>
<keyword evidence="6 10" id="KW-0472">Membrane</keyword>
<keyword evidence="5" id="KW-0297">G-protein coupled receptor</keyword>
<keyword evidence="4 10" id="KW-1133">Transmembrane helix</keyword>
<dbReference type="Gene3D" id="1.20.1070.10">
    <property type="entry name" value="Rhodopsin 7-helix transmembrane proteins"/>
    <property type="match status" value="2"/>
</dbReference>
<evidence type="ECO:0000256" key="3">
    <source>
        <dbReference type="ARBA" id="ARBA00022692"/>
    </source>
</evidence>
<keyword evidence="12" id="KW-1185">Reference proteome</keyword>
<dbReference type="GO" id="GO:0007197">
    <property type="term" value="P:adenylate cyclase-inhibiting G protein-coupled acetylcholine receptor signaling pathway"/>
    <property type="evidence" value="ECO:0007669"/>
    <property type="project" value="TreeGrafter"/>
</dbReference>
<gene>
    <name evidence="13" type="primary">LOC110978147</name>
</gene>